<accession>A0A520KV43</accession>
<gene>
    <name evidence="1" type="ORF">EF806_01235</name>
</gene>
<comment type="caution">
    <text evidence="1">The sequence shown here is derived from an EMBL/GenBank/DDBJ whole genome shotgun (WGS) entry which is preliminary data.</text>
</comment>
<sequence>MGNAGSFKHHKVRAKKMGLTFGKYGFKRPPSQVSQEKTINVGDLDYLIPQILSKVFINSIHDLKLRSKRLIYRKDAFITLSI</sequence>
<evidence type="ECO:0000313" key="2">
    <source>
        <dbReference type="Proteomes" id="UP000317158"/>
    </source>
</evidence>
<dbReference type="Proteomes" id="UP000317158">
    <property type="component" value="Unassembled WGS sequence"/>
</dbReference>
<dbReference type="EMBL" id="RXIF01000002">
    <property type="protein sequence ID" value="RZN65541.1"/>
    <property type="molecule type" value="Genomic_DNA"/>
</dbReference>
<proteinExistence type="predicted"/>
<dbReference type="AlphaFoldDB" id="A0A520KV43"/>
<reference evidence="1 2" key="1">
    <citation type="journal article" date="2019" name="Nat. Microbiol.">
        <title>Wide diversity of methane and short-chain alkane metabolisms in uncultured archaea.</title>
        <authorList>
            <person name="Borrel G."/>
            <person name="Adam P.S."/>
            <person name="McKay L.J."/>
            <person name="Chen L.X."/>
            <person name="Sierra-Garcia I.N."/>
            <person name="Sieber C.M."/>
            <person name="Letourneur Q."/>
            <person name="Ghozlane A."/>
            <person name="Andersen G.L."/>
            <person name="Li W.J."/>
            <person name="Hallam S.J."/>
            <person name="Muyzer G."/>
            <person name="de Oliveira V.M."/>
            <person name="Inskeep W.P."/>
            <person name="Banfield J.F."/>
            <person name="Gribaldo S."/>
        </authorList>
    </citation>
    <scope>NUCLEOTIDE SEQUENCE [LARGE SCALE GENOMIC DNA]</scope>
    <source>
        <strain evidence="1">NM1a</strain>
    </source>
</reference>
<protein>
    <submittedName>
        <fullName evidence="1">Uncharacterized protein</fullName>
    </submittedName>
</protein>
<organism evidence="1 2">
    <name type="scientific">Methanoliparum thermophilum</name>
    <dbReference type="NCBI Taxonomy" id="2491083"/>
    <lineage>
        <taxon>Archaea</taxon>
        <taxon>Methanobacteriati</taxon>
        <taxon>Methanobacteriota</taxon>
        <taxon>Candidatus Methanoliparia</taxon>
        <taxon>Candidatus Methanoliparales</taxon>
        <taxon>Candidatus Methanoliparaceae</taxon>
        <taxon>Candidatus Methanoliparum</taxon>
    </lineage>
</organism>
<evidence type="ECO:0000313" key="1">
    <source>
        <dbReference type="EMBL" id="RZN65541.1"/>
    </source>
</evidence>
<name>A0A520KV43_METT2</name>